<accession>A0AAU8JHD1</accession>
<dbReference type="AlphaFoldDB" id="A0AAU8JHD1"/>
<protein>
    <submittedName>
        <fullName evidence="2">GNAT family N-acetyltransferase</fullName>
        <ecNumber evidence="2">2.3.1.-</ecNumber>
    </submittedName>
</protein>
<keyword evidence="2" id="KW-0012">Acyltransferase</keyword>
<dbReference type="Gene3D" id="3.40.630.30">
    <property type="match status" value="1"/>
</dbReference>
<reference evidence="2" key="1">
    <citation type="submission" date="2024-07" db="EMBL/GenBank/DDBJ databases">
        <authorList>
            <person name="Kim Y.J."/>
            <person name="Jeong J.Y."/>
        </authorList>
    </citation>
    <scope>NUCLEOTIDE SEQUENCE</scope>
    <source>
        <strain evidence="2">GIHE-MW2</strain>
    </source>
</reference>
<name>A0AAU8JHD1_9CYAN</name>
<dbReference type="InterPro" id="IPR000182">
    <property type="entry name" value="GNAT_dom"/>
</dbReference>
<proteinExistence type="predicted"/>
<evidence type="ECO:0000259" key="1">
    <source>
        <dbReference type="PROSITE" id="PS51186"/>
    </source>
</evidence>
<evidence type="ECO:0000313" key="2">
    <source>
        <dbReference type="EMBL" id="XCM38229.1"/>
    </source>
</evidence>
<dbReference type="PROSITE" id="PS51186">
    <property type="entry name" value="GNAT"/>
    <property type="match status" value="1"/>
</dbReference>
<sequence>MVKIIQRNVTPDEANLLVKEIQGTPYIVGYTFSEWMQAENIRIAEDDNGHLMGVSLNSDFAQNWTKIAVLYVREAYRGQGIGKRLFYAACEEAIARNRNIYTISANPIVILMINDLGFATFPGLFSFPESLQNHRSIIYGHTLKWLANFYRIKEIIRKHYVYKLKENFVYAIRLKSPG</sequence>
<dbReference type="GO" id="GO:0016747">
    <property type="term" value="F:acyltransferase activity, transferring groups other than amino-acyl groups"/>
    <property type="evidence" value="ECO:0007669"/>
    <property type="project" value="InterPro"/>
</dbReference>
<dbReference type="Pfam" id="PF00583">
    <property type="entry name" value="Acetyltransf_1"/>
    <property type="match status" value="1"/>
</dbReference>
<dbReference type="EMBL" id="CP159837">
    <property type="protein sequence ID" value="XCM38229.1"/>
    <property type="molecule type" value="Genomic_DNA"/>
</dbReference>
<feature type="domain" description="N-acetyltransferase" evidence="1">
    <location>
        <begin position="4"/>
        <end position="144"/>
    </location>
</feature>
<dbReference type="EC" id="2.3.1.-" evidence="2"/>
<keyword evidence="2" id="KW-0808">Transferase</keyword>
<dbReference type="InterPro" id="IPR016181">
    <property type="entry name" value="Acyl_CoA_acyltransferase"/>
</dbReference>
<gene>
    <name evidence="2" type="ORF">ABWT76_001062</name>
</gene>
<dbReference type="CDD" id="cd04301">
    <property type="entry name" value="NAT_SF"/>
    <property type="match status" value="1"/>
</dbReference>
<organism evidence="2">
    <name type="scientific">Planktothricoides raciborskii GIHE-MW2</name>
    <dbReference type="NCBI Taxonomy" id="2792601"/>
    <lineage>
        <taxon>Bacteria</taxon>
        <taxon>Bacillati</taxon>
        <taxon>Cyanobacteriota</taxon>
        <taxon>Cyanophyceae</taxon>
        <taxon>Oscillatoriophycideae</taxon>
        <taxon>Oscillatoriales</taxon>
        <taxon>Oscillatoriaceae</taxon>
        <taxon>Planktothricoides</taxon>
    </lineage>
</organism>
<dbReference type="SUPFAM" id="SSF55729">
    <property type="entry name" value="Acyl-CoA N-acyltransferases (Nat)"/>
    <property type="match status" value="1"/>
</dbReference>
<dbReference type="RefSeq" id="WP_190879743.1">
    <property type="nucleotide sequence ID" value="NZ_CP159837.1"/>
</dbReference>